<dbReference type="AlphaFoldDB" id="A0AAV3NP14"/>
<comment type="caution">
    <text evidence="2">The sequence shown here is derived from an EMBL/GenBank/DDBJ whole genome shotgun (WGS) entry which is preliminary data.</text>
</comment>
<dbReference type="EMBL" id="BAABME010000195">
    <property type="protein sequence ID" value="GAA0140561.1"/>
    <property type="molecule type" value="Genomic_DNA"/>
</dbReference>
<keyword evidence="3" id="KW-1185">Reference proteome</keyword>
<dbReference type="InterPro" id="IPR043502">
    <property type="entry name" value="DNA/RNA_pol_sf"/>
</dbReference>
<gene>
    <name evidence="2" type="ORF">LIER_01881</name>
</gene>
<sequence>MLPEDITRYSWKKTIRTENGLYYWIVMPFGLKNAGVTYQRMLNSIFSDQIGRNIEIYVDDMLVKSKKHTEHLENLEETLIKLIESQLRINPEKCSLRENS</sequence>
<dbReference type="PANTHER" id="PTHR24559:SF444">
    <property type="entry name" value="REVERSE TRANSCRIPTASE DOMAIN-CONTAINING PROTEIN"/>
    <property type="match status" value="1"/>
</dbReference>
<dbReference type="Proteomes" id="UP001454036">
    <property type="component" value="Unassembled WGS sequence"/>
</dbReference>
<name>A0AAV3NP14_LITER</name>
<dbReference type="Gene3D" id="3.30.70.270">
    <property type="match status" value="1"/>
</dbReference>
<protein>
    <recommendedName>
        <fullName evidence="1">Reverse transcriptase domain-containing protein</fullName>
    </recommendedName>
</protein>
<evidence type="ECO:0000259" key="1">
    <source>
        <dbReference type="Pfam" id="PF00078"/>
    </source>
</evidence>
<dbReference type="InterPro" id="IPR043128">
    <property type="entry name" value="Rev_trsase/Diguanyl_cyclase"/>
</dbReference>
<dbReference type="Pfam" id="PF00078">
    <property type="entry name" value="RVT_1"/>
    <property type="match status" value="1"/>
</dbReference>
<reference evidence="2 3" key="1">
    <citation type="submission" date="2024-01" db="EMBL/GenBank/DDBJ databases">
        <title>The complete chloroplast genome sequence of Lithospermum erythrorhizon: insights into the phylogenetic relationship among Boraginaceae species and the maternal lineages of purple gromwells.</title>
        <authorList>
            <person name="Okada T."/>
            <person name="Watanabe K."/>
        </authorList>
    </citation>
    <scope>NUCLEOTIDE SEQUENCE [LARGE SCALE GENOMIC DNA]</scope>
</reference>
<dbReference type="SUPFAM" id="SSF56672">
    <property type="entry name" value="DNA/RNA polymerases"/>
    <property type="match status" value="1"/>
</dbReference>
<organism evidence="2 3">
    <name type="scientific">Lithospermum erythrorhizon</name>
    <name type="common">Purple gromwell</name>
    <name type="synonym">Lithospermum officinale var. erythrorhizon</name>
    <dbReference type="NCBI Taxonomy" id="34254"/>
    <lineage>
        <taxon>Eukaryota</taxon>
        <taxon>Viridiplantae</taxon>
        <taxon>Streptophyta</taxon>
        <taxon>Embryophyta</taxon>
        <taxon>Tracheophyta</taxon>
        <taxon>Spermatophyta</taxon>
        <taxon>Magnoliopsida</taxon>
        <taxon>eudicotyledons</taxon>
        <taxon>Gunneridae</taxon>
        <taxon>Pentapetalae</taxon>
        <taxon>asterids</taxon>
        <taxon>lamiids</taxon>
        <taxon>Boraginales</taxon>
        <taxon>Boraginaceae</taxon>
        <taxon>Boraginoideae</taxon>
        <taxon>Lithospermeae</taxon>
        <taxon>Lithospermum</taxon>
    </lineage>
</organism>
<evidence type="ECO:0000313" key="3">
    <source>
        <dbReference type="Proteomes" id="UP001454036"/>
    </source>
</evidence>
<accession>A0AAV3NP14</accession>
<dbReference type="InterPro" id="IPR000477">
    <property type="entry name" value="RT_dom"/>
</dbReference>
<dbReference type="PANTHER" id="PTHR24559">
    <property type="entry name" value="TRANSPOSON TY3-I GAG-POL POLYPROTEIN"/>
    <property type="match status" value="1"/>
</dbReference>
<proteinExistence type="predicted"/>
<feature type="domain" description="Reverse transcriptase" evidence="1">
    <location>
        <begin position="16"/>
        <end position="96"/>
    </location>
</feature>
<dbReference type="InterPro" id="IPR053134">
    <property type="entry name" value="RNA-dir_DNA_polymerase"/>
</dbReference>
<evidence type="ECO:0000313" key="2">
    <source>
        <dbReference type="EMBL" id="GAA0140561.1"/>
    </source>
</evidence>
<dbReference type="CDD" id="cd01647">
    <property type="entry name" value="RT_LTR"/>
    <property type="match status" value="1"/>
</dbReference>